<organism evidence="2 3">
    <name type="scientific">Trematosphaeria pertusa</name>
    <dbReference type="NCBI Taxonomy" id="390896"/>
    <lineage>
        <taxon>Eukaryota</taxon>
        <taxon>Fungi</taxon>
        <taxon>Dikarya</taxon>
        <taxon>Ascomycota</taxon>
        <taxon>Pezizomycotina</taxon>
        <taxon>Dothideomycetes</taxon>
        <taxon>Pleosporomycetidae</taxon>
        <taxon>Pleosporales</taxon>
        <taxon>Massarineae</taxon>
        <taxon>Trematosphaeriaceae</taxon>
        <taxon>Trematosphaeria</taxon>
    </lineage>
</organism>
<evidence type="ECO:0000313" key="2">
    <source>
        <dbReference type="EMBL" id="KAF2240388.1"/>
    </source>
</evidence>
<feature type="transmembrane region" description="Helical" evidence="1">
    <location>
        <begin position="88"/>
        <end position="110"/>
    </location>
</feature>
<dbReference type="GeneID" id="54574280"/>
<dbReference type="AlphaFoldDB" id="A0A6A6HRF7"/>
<accession>A0A6A6HRF7</accession>
<dbReference type="RefSeq" id="XP_033675392.1">
    <property type="nucleotide sequence ID" value="XM_033820950.1"/>
</dbReference>
<dbReference type="EMBL" id="ML987218">
    <property type="protein sequence ID" value="KAF2240388.1"/>
    <property type="molecule type" value="Genomic_DNA"/>
</dbReference>
<keyword evidence="1" id="KW-0472">Membrane</keyword>
<reference evidence="2" key="1">
    <citation type="journal article" date="2020" name="Stud. Mycol.">
        <title>101 Dothideomycetes genomes: a test case for predicting lifestyles and emergence of pathogens.</title>
        <authorList>
            <person name="Haridas S."/>
            <person name="Albert R."/>
            <person name="Binder M."/>
            <person name="Bloem J."/>
            <person name="Labutti K."/>
            <person name="Salamov A."/>
            <person name="Andreopoulos B."/>
            <person name="Baker S."/>
            <person name="Barry K."/>
            <person name="Bills G."/>
            <person name="Bluhm B."/>
            <person name="Cannon C."/>
            <person name="Castanera R."/>
            <person name="Culley D."/>
            <person name="Daum C."/>
            <person name="Ezra D."/>
            <person name="Gonzalez J."/>
            <person name="Henrissat B."/>
            <person name="Kuo A."/>
            <person name="Liang C."/>
            <person name="Lipzen A."/>
            <person name="Lutzoni F."/>
            <person name="Magnuson J."/>
            <person name="Mondo S."/>
            <person name="Nolan M."/>
            <person name="Ohm R."/>
            <person name="Pangilinan J."/>
            <person name="Park H.-J."/>
            <person name="Ramirez L."/>
            <person name="Alfaro M."/>
            <person name="Sun H."/>
            <person name="Tritt A."/>
            <person name="Yoshinaga Y."/>
            <person name="Zwiers L.-H."/>
            <person name="Turgeon B."/>
            <person name="Goodwin S."/>
            <person name="Spatafora J."/>
            <person name="Crous P."/>
            <person name="Grigoriev I."/>
        </authorList>
    </citation>
    <scope>NUCLEOTIDE SEQUENCE</scope>
    <source>
        <strain evidence="2">CBS 122368</strain>
    </source>
</reference>
<proteinExistence type="predicted"/>
<keyword evidence="3" id="KW-1185">Reference proteome</keyword>
<gene>
    <name evidence="2" type="ORF">BU26DRAFT_236846</name>
</gene>
<keyword evidence="1" id="KW-1133">Transmembrane helix</keyword>
<feature type="transmembrane region" description="Helical" evidence="1">
    <location>
        <begin position="144"/>
        <end position="165"/>
    </location>
</feature>
<evidence type="ECO:0000313" key="3">
    <source>
        <dbReference type="Proteomes" id="UP000800094"/>
    </source>
</evidence>
<feature type="transmembrane region" description="Helical" evidence="1">
    <location>
        <begin position="63"/>
        <end position="82"/>
    </location>
</feature>
<feature type="transmembrane region" description="Helical" evidence="1">
    <location>
        <begin position="239"/>
        <end position="261"/>
    </location>
</feature>
<name>A0A6A6HRF7_9PLEO</name>
<protein>
    <submittedName>
        <fullName evidence="2">Uncharacterized protein</fullName>
    </submittedName>
</protein>
<feature type="transmembrane region" description="Helical" evidence="1">
    <location>
        <begin position="22"/>
        <end position="43"/>
    </location>
</feature>
<dbReference type="Proteomes" id="UP000800094">
    <property type="component" value="Unassembled WGS sequence"/>
</dbReference>
<feature type="transmembrane region" description="Helical" evidence="1">
    <location>
        <begin position="292"/>
        <end position="310"/>
    </location>
</feature>
<feature type="transmembrane region" description="Helical" evidence="1">
    <location>
        <begin position="177"/>
        <end position="195"/>
    </location>
</feature>
<keyword evidence="1" id="KW-0812">Transmembrane</keyword>
<sequence length="311" mass="33551">MATSNTTSPPPPEPTMTAASSLPYGLAGFLTHIIIYIILVFLIADRSPWGGRPLKTTTLRKALGFLTIFFAGATVLLQPDSIDDSPPLVLITVNNTTLPFYLGLLCVLAGDRGEQEEKEHEDPDQALRVHVYAQLRWNILMGFLGLYVISALLSLGGSFVLAATYIRETPIREGLCLGFVFVDLAFITCNAISMYRQYRAGLAARGGDAQGEEEEKGEKKEEDLASAVAPLSLSLFQRLWFLLSRFLVLVCVWTVLLTPLFGDVVLTACTGDGGGLDAAAAARQESGVKVEFGQAAYIVSVALPFGAIFIV</sequence>
<evidence type="ECO:0000256" key="1">
    <source>
        <dbReference type="SAM" id="Phobius"/>
    </source>
</evidence>